<dbReference type="RefSeq" id="WP_310654369.1">
    <property type="nucleotide sequence ID" value="NZ_JAPMLA010000009.1"/>
</dbReference>
<evidence type="ECO:0000313" key="2">
    <source>
        <dbReference type="EMBL" id="MDW4824517.1"/>
    </source>
</evidence>
<name>A0AAW8NMG1_9GAMM</name>
<dbReference type="EMBL" id="JAPMLD010000003">
    <property type="protein sequence ID" value="MDW4824517.1"/>
    <property type="molecule type" value="Genomic_DNA"/>
</dbReference>
<proteinExistence type="predicted"/>
<evidence type="ECO:0000313" key="3">
    <source>
        <dbReference type="Proteomes" id="UP001259340"/>
    </source>
</evidence>
<reference evidence="2 4" key="1">
    <citation type="journal article" date="2022" name="bioRxiv">
        <title>Prophages regulate Shewanella fidelis 3313 motility and biofilm formation: implications for gut colonization dynamics in Ciona robusta.</title>
        <authorList>
            <person name="Natarajan O."/>
            <person name="Gibboney S.L."/>
            <person name="Young M.N."/>
            <person name="Lim S.J."/>
            <person name="Pluta N."/>
            <person name="Atkinson C.G."/>
            <person name="Leigh B.A."/>
            <person name="Liberti A."/>
            <person name="Kees E.D."/>
            <person name="Breitbart M."/>
            <person name="Gralnick J.A."/>
            <person name="Dishaw L.J."/>
        </authorList>
    </citation>
    <scope>NUCLEOTIDE SEQUENCE [LARGE SCALE GENOMIC DNA]</scope>
    <source>
        <strain evidence="2 4">JG4066</strain>
    </source>
</reference>
<reference evidence="1" key="2">
    <citation type="submission" date="2022-11" db="EMBL/GenBank/DDBJ databases">
        <title>Prophages regulate Shewanella fidelis motility and biofilm formation: implications for gut colonization dynamics in Ciona robusta.</title>
        <authorList>
            <person name="Natarajan O."/>
            <person name="Gibboney S.L."/>
            <person name="Young M.N."/>
            <person name="Lim S.J."/>
            <person name="Pluta N."/>
            <person name="Atkinson C.G.F."/>
            <person name="Leigh B.A."/>
            <person name="Liberti A."/>
            <person name="Kees E."/>
            <person name="Breitbart M."/>
            <person name="Gralnick J."/>
            <person name="Dishaw L.J."/>
        </authorList>
    </citation>
    <scope>NUCLEOTIDE SEQUENCE</scope>
    <source>
        <strain evidence="1">3313</strain>
    </source>
</reference>
<dbReference type="Proteomes" id="UP001271263">
    <property type="component" value="Unassembled WGS sequence"/>
</dbReference>
<evidence type="ECO:0000313" key="4">
    <source>
        <dbReference type="Proteomes" id="UP001271263"/>
    </source>
</evidence>
<evidence type="ECO:0000313" key="1">
    <source>
        <dbReference type="EMBL" id="MDR8523376.1"/>
    </source>
</evidence>
<comment type="caution">
    <text evidence="1">The sequence shown here is derived from an EMBL/GenBank/DDBJ whole genome shotgun (WGS) entry which is preliminary data.</text>
</comment>
<dbReference type="EMBL" id="JAPMLE010000001">
    <property type="protein sequence ID" value="MDR8523376.1"/>
    <property type="molecule type" value="Genomic_DNA"/>
</dbReference>
<dbReference type="AlphaFoldDB" id="A0AAW8NMG1"/>
<protein>
    <submittedName>
        <fullName evidence="1">Uncharacterized protein</fullName>
    </submittedName>
</protein>
<gene>
    <name evidence="1" type="ORF">OS133_06700</name>
    <name evidence="2" type="ORF">OS134_10660</name>
</gene>
<organism evidence="1 3">
    <name type="scientific">Shewanella fidelis</name>
    <dbReference type="NCBI Taxonomy" id="173509"/>
    <lineage>
        <taxon>Bacteria</taxon>
        <taxon>Pseudomonadati</taxon>
        <taxon>Pseudomonadota</taxon>
        <taxon>Gammaproteobacteria</taxon>
        <taxon>Alteromonadales</taxon>
        <taxon>Shewanellaceae</taxon>
        <taxon>Shewanella</taxon>
    </lineage>
</organism>
<accession>A0AAW8NMG1</accession>
<dbReference type="Proteomes" id="UP001259340">
    <property type="component" value="Unassembled WGS sequence"/>
</dbReference>
<keyword evidence="4" id="KW-1185">Reference proteome</keyword>
<sequence>MKYIPAMVLGLMTIGLSSVAFSFAASYSPLLNYLIAVDGNSHCY</sequence>